<keyword evidence="2" id="KW-0732">Signal</keyword>
<dbReference type="RefSeq" id="WP_147004086.1">
    <property type="nucleotide sequence ID" value="NZ_AP019841.1"/>
</dbReference>
<feature type="compositionally biased region" description="Basic and acidic residues" evidence="1">
    <location>
        <begin position="128"/>
        <end position="154"/>
    </location>
</feature>
<feature type="chain" id="PRO_5022012895" evidence="2">
    <location>
        <begin position="21"/>
        <end position="176"/>
    </location>
</feature>
<gene>
    <name evidence="3" type="ORF">JMUB3936_1682</name>
</gene>
<organism evidence="3 4">
    <name type="scientific">Leptotrichia wadei</name>
    <dbReference type="NCBI Taxonomy" id="157687"/>
    <lineage>
        <taxon>Bacteria</taxon>
        <taxon>Fusobacteriati</taxon>
        <taxon>Fusobacteriota</taxon>
        <taxon>Fusobacteriia</taxon>
        <taxon>Fusobacteriales</taxon>
        <taxon>Leptotrichiaceae</taxon>
        <taxon>Leptotrichia</taxon>
    </lineage>
</organism>
<evidence type="ECO:0000256" key="2">
    <source>
        <dbReference type="SAM" id="SignalP"/>
    </source>
</evidence>
<reference evidence="3 4" key="1">
    <citation type="submission" date="2019-07" db="EMBL/GenBank/DDBJ databases">
        <title>Complete Genome Sequence of Leptotrichia wadei Strain JMUB3936.</title>
        <authorList>
            <person name="Watanabe S."/>
            <person name="Cui L."/>
        </authorList>
    </citation>
    <scope>NUCLEOTIDE SEQUENCE [LARGE SCALE GENOMIC DNA]</scope>
    <source>
        <strain evidence="3 4">JMUB3936</strain>
    </source>
</reference>
<evidence type="ECO:0000256" key="1">
    <source>
        <dbReference type="SAM" id="MobiDB-lite"/>
    </source>
</evidence>
<name>A0A510KUT5_9FUSO</name>
<evidence type="ECO:0000313" key="4">
    <source>
        <dbReference type="Proteomes" id="UP000321944"/>
    </source>
</evidence>
<protein>
    <submittedName>
        <fullName evidence="3">Uncharacterized protein</fullName>
    </submittedName>
</protein>
<feature type="compositionally biased region" description="Basic and acidic residues" evidence="1">
    <location>
        <begin position="29"/>
        <end position="41"/>
    </location>
</feature>
<sequence>MTNKKKIILFLGAVSLVAFGNYRQFIDNNKGKTTVEGKASEKATSSAGRNSKESKVSEKTTSSKGGKTVEKTVPPAKNNQNKANPEDKKPVAEAKSVQQTNKPVNNAPQKLSNETGNKKADNSQNKKNNPENTKKIQQNEEGQLKIDKNKDVESQFKLNTPNKGKESENTSSSSGK</sequence>
<proteinExistence type="predicted"/>
<feature type="signal peptide" evidence="2">
    <location>
        <begin position="1"/>
        <end position="20"/>
    </location>
</feature>
<dbReference type="EMBL" id="AP019841">
    <property type="protein sequence ID" value="BBM55394.1"/>
    <property type="molecule type" value="Genomic_DNA"/>
</dbReference>
<accession>A0A510KUT5</accession>
<feature type="region of interest" description="Disordered" evidence="1">
    <location>
        <begin position="27"/>
        <end position="176"/>
    </location>
</feature>
<feature type="compositionally biased region" description="Polar residues" evidence="1">
    <location>
        <begin position="96"/>
        <end position="115"/>
    </location>
</feature>
<evidence type="ECO:0000313" key="3">
    <source>
        <dbReference type="EMBL" id="BBM55394.1"/>
    </source>
</evidence>
<dbReference type="Proteomes" id="UP000321944">
    <property type="component" value="Chromosome"/>
</dbReference>
<feature type="compositionally biased region" description="Low complexity" evidence="1">
    <location>
        <begin position="59"/>
        <end position="83"/>
    </location>
</feature>
<dbReference type="AlphaFoldDB" id="A0A510KUT5"/>
<dbReference type="OrthoDB" id="82452at2"/>